<dbReference type="Pfam" id="PF05553">
    <property type="entry name" value="DUF761"/>
    <property type="match status" value="1"/>
</dbReference>
<keyword evidence="2" id="KW-1185">Reference proteome</keyword>
<accession>A0A9Q0G592</accession>
<dbReference type="PANTHER" id="PTHR33450">
    <property type="entry name" value="EMB|CAB67623.1-RELATED"/>
    <property type="match status" value="1"/>
</dbReference>
<proteinExistence type="predicted"/>
<comment type="caution">
    <text evidence="1">The sequence shown here is derived from an EMBL/GenBank/DDBJ whole genome shotgun (WGS) entry which is preliminary data.</text>
</comment>
<dbReference type="OrthoDB" id="1104789at2759"/>
<gene>
    <name evidence="1" type="ORF">Tsubulata_017633</name>
</gene>
<reference evidence="1" key="1">
    <citation type="submission" date="2022-02" db="EMBL/GenBank/DDBJ databases">
        <authorList>
            <person name="Henning P.M."/>
            <person name="McCubbin A.G."/>
            <person name="Shore J.S."/>
        </authorList>
    </citation>
    <scope>NUCLEOTIDE SEQUENCE</scope>
    <source>
        <strain evidence="1">F60SS</strain>
        <tissue evidence="1">Leaves</tissue>
    </source>
</reference>
<sequence>MVSQSCIKTLHPLQVFFTKSSSSTLSSMKIKTLIHTLIISHVCRIARALSKAKSILVEILRENQPIHFICPAKNSKNKNRKVFFGSFRLHYNWCSSHVLPVPERVFEGLPGPGHLYYDSTWNSVITADHQGDDIEEDNGELAQLSGYLHWLEEKKGNENLPCGRESTNEIDRQAEMFIANCHERFMLEKQESYRRFQEMMARSI</sequence>
<dbReference type="Proteomes" id="UP001141552">
    <property type="component" value="Unassembled WGS sequence"/>
</dbReference>
<name>A0A9Q0G592_9ROSI</name>
<dbReference type="EMBL" id="JAKUCV010002493">
    <property type="protein sequence ID" value="KAJ4842422.1"/>
    <property type="molecule type" value="Genomic_DNA"/>
</dbReference>
<protein>
    <submittedName>
        <fullName evidence="1">Uncharacterized protein</fullName>
    </submittedName>
</protein>
<dbReference type="PANTHER" id="PTHR33450:SF4">
    <property type="entry name" value="OS04G0665666 PROTEIN"/>
    <property type="match status" value="1"/>
</dbReference>
<evidence type="ECO:0000313" key="1">
    <source>
        <dbReference type="EMBL" id="KAJ4842422.1"/>
    </source>
</evidence>
<evidence type="ECO:0000313" key="2">
    <source>
        <dbReference type="Proteomes" id="UP001141552"/>
    </source>
</evidence>
<dbReference type="AlphaFoldDB" id="A0A9Q0G592"/>
<reference evidence="1" key="2">
    <citation type="journal article" date="2023" name="Plants (Basel)">
        <title>Annotation of the Turnera subulata (Passifloraceae) Draft Genome Reveals the S-Locus Evolved after the Divergence of Turneroideae from Passifloroideae in a Stepwise Manner.</title>
        <authorList>
            <person name="Henning P.M."/>
            <person name="Roalson E.H."/>
            <person name="Mir W."/>
            <person name="McCubbin A.G."/>
            <person name="Shore J.S."/>
        </authorList>
    </citation>
    <scope>NUCLEOTIDE SEQUENCE</scope>
    <source>
        <strain evidence="1">F60SS</strain>
    </source>
</reference>
<dbReference type="InterPro" id="IPR008480">
    <property type="entry name" value="DUF761_pln"/>
</dbReference>
<organism evidence="1 2">
    <name type="scientific">Turnera subulata</name>
    <dbReference type="NCBI Taxonomy" id="218843"/>
    <lineage>
        <taxon>Eukaryota</taxon>
        <taxon>Viridiplantae</taxon>
        <taxon>Streptophyta</taxon>
        <taxon>Embryophyta</taxon>
        <taxon>Tracheophyta</taxon>
        <taxon>Spermatophyta</taxon>
        <taxon>Magnoliopsida</taxon>
        <taxon>eudicotyledons</taxon>
        <taxon>Gunneridae</taxon>
        <taxon>Pentapetalae</taxon>
        <taxon>rosids</taxon>
        <taxon>fabids</taxon>
        <taxon>Malpighiales</taxon>
        <taxon>Passifloraceae</taxon>
        <taxon>Turnera</taxon>
    </lineage>
</organism>